<organism evidence="1 2">
    <name type="scientific">Nibribacter koreensis</name>
    <dbReference type="NCBI Taxonomy" id="1084519"/>
    <lineage>
        <taxon>Bacteria</taxon>
        <taxon>Pseudomonadati</taxon>
        <taxon>Bacteroidota</taxon>
        <taxon>Cytophagia</taxon>
        <taxon>Cytophagales</taxon>
        <taxon>Hymenobacteraceae</taxon>
        <taxon>Nibribacter</taxon>
    </lineage>
</organism>
<dbReference type="EMBL" id="BAABGX010000002">
    <property type="protein sequence ID" value="GAA4306129.1"/>
    <property type="molecule type" value="Genomic_DNA"/>
</dbReference>
<dbReference type="RefSeq" id="WP_345165583.1">
    <property type="nucleotide sequence ID" value="NZ_BAABGX010000002.1"/>
</dbReference>
<dbReference type="Proteomes" id="UP001501844">
    <property type="component" value="Unassembled WGS sequence"/>
</dbReference>
<evidence type="ECO:0000313" key="2">
    <source>
        <dbReference type="Proteomes" id="UP001501844"/>
    </source>
</evidence>
<proteinExistence type="predicted"/>
<keyword evidence="2" id="KW-1185">Reference proteome</keyword>
<name>A0ABP8FKV7_9BACT</name>
<accession>A0ABP8FKV7</accession>
<protein>
    <submittedName>
        <fullName evidence="1">Uncharacterized protein</fullName>
    </submittedName>
</protein>
<comment type="caution">
    <text evidence="1">The sequence shown here is derived from an EMBL/GenBank/DDBJ whole genome shotgun (WGS) entry which is preliminary data.</text>
</comment>
<gene>
    <name evidence="1" type="ORF">GCM10023183_21010</name>
</gene>
<reference evidence="2" key="1">
    <citation type="journal article" date="2019" name="Int. J. Syst. Evol. Microbiol.">
        <title>The Global Catalogue of Microorganisms (GCM) 10K type strain sequencing project: providing services to taxonomists for standard genome sequencing and annotation.</title>
        <authorList>
            <consortium name="The Broad Institute Genomics Platform"/>
            <consortium name="The Broad Institute Genome Sequencing Center for Infectious Disease"/>
            <person name="Wu L."/>
            <person name="Ma J."/>
        </authorList>
    </citation>
    <scope>NUCLEOTIDE SEQUENCE [LARGE SCALE GENOMIC DNA]</scope>
    <source>
        <strain evidence="2">JCM 17917</strain>
    </source>
</reference>
<sequence length="63" mass="7014">MLNQPSSPQLEEATYQQLVTTAKSLGFDTTNTIHIDKGCNKQWTSEATPRLPFSILPAFCPVF</sequence>
<evidence type="ECO:0000313" key="1">
    <source>
        <dbReference type="EMBL" id="GAA4306129.1"/>
    </source>
</evidence>